<organism evidence="2 3">
    <name type="scientific">Winmispira thermophila (strain ATCC 700085 / DSM 6578 / Z-1203)</name>
    <name type="common">Spirochaeta thermophila</name>
    <dbReference type="NCBI Taxonomy" id="869211"/>
    <lineage>
        <taxon>Bacteria</taxon>
        <taxon>Pseudomonadati</taxon>
        <taxon>Spirochaetota</taxon>
        <taxon>Spirochaetia</taxon>
        <taxon>Winmispirales</taxon>
        <taxon>Winmispiraceae</taxon>
        <taxon>Winmispira</taxon>
    </lineage>
</organism>
<dbReference type="InterPro" id="IPR037284">
    <property type="entry name" value="SUF_FeS_clus_asmbl_SufBD_sf"/>
</dbReference>
<dbReference type="HOGENOM" id="CLU_894122_0_0_12"/>
<sequence>MSTNDDRALLEALLTSIRAPHYAPDQAHLEIHGGRVVGQGLVEGLEVVTAPLQVEGGEGIRVQVRVKEGVAIEKPVHLCFGMTGERGVQKIDMEIEVEKGSSVAFQAHCTFPQAKDIHHLMDARIVIGEGARYRYVEKHIHGPEGGVVVIPKTKVKVEKGGSFFSEFYLVEGCAGKVDLDYEVEAEAESSVDLRTYVYGKLRDTIRVREASFLNGKDAVAVLMSHIAVKDEAKAEVVNELTARAPGARGHVDCKEIVQDRAVARAVPLIQVEDPAAHITHEAAIGSVDSKQLQTLMARGLSEEEATDVIIRALFTEE</sequence>
<dbReference type="SUPFAM" id="SSF101960">
    <property type="entry name" value="Stabilizer of iron transporter SufD"/>
    <property type="match status" value="1"/>
</dbReference>
<dbReference type="PANTHER" id="PTHR30508">
    <property type="entry name" value="FES CLUSTER ASSEMBLY PROTEIN SUF"/>
    <property type="match status" value="1"/>
</dbReference>
<dbReference type="InterPro" id="IPR055346">
    <property type="entry name" value="Fe-S_cluster_assembly_SufBD"/>
</dbReference>
<dbReference type="AlphaFoldDB" id="G0GAS4"/>
<proteinExistence type="predicted"/>
<dbReference type="Pfam" id="PF01458">
    <property type="entry name" value="SUFBD_core"/>
    <property type="match status" value="1"/>
</dbReference>
<gene>
    <name evidence="2" type="ordered locus">Spith_1559</name>
</gene>
<evidence type="ECO:0000313" key="2">
    <source>
        <dbReference type="EMBL" id="AEJ61820.1"/>
    </source>
</evidence>
<keyword evidence="3" id="KW-1185">Reference proteome</keyword>
<evidence type="ECO:0000259" key="1">
    <source>
        <dbReference type="Pfam" id="PF01458"/>
    </source>
</evidence>
<reference evidence="2 3" key="1">
    <citation type="submission" date="2011-06" db="EMBL/GenBank/DDBJ databases">
        <title>The complete genome of Spirochaeta thermophila DSM 6578.</title>
        <authorList>
            <consortium name="US DOE Joint Genome Institute (JGI-PGF)"/>
            <person name="Lucas S."/>
            <person name="Lapidus A."/>
            <person name="Bruce D."/>
            <person name="Goodwin L."/>
            <person name="Pitluck S."/>
            <person name="Peters L."/>
            <person name="Kyrpides N."/>
            <person name="Mavromatis K."/>
            <person name="Ivanova N."/>
            <person name="Mikailova N."/>
            <person name="Pagani I."/>
            <person name="Chertkov O."/>
            <person name="Detter J.C."/>
            <person name="Tapia R."/>
            <person name="Han C."/>
            <person name="Land M."/>
            <person name="Hauser L."/>
            <person name="Markowitz V."/>
            <person name="Cheng J.-F."/>
            <person name="Hugenholtz P."/>
            <person name="Woyke T."/>
            <person name="Wu D."/>
            <person name="Spring S."/>
            <person name="Merkhoffer B."/>
            <person name="Schneider S."/>
            <person name="Klenk H.-P."/>
            <person name="Eisen J.A."/>
        </authorList>
    </citation>
    <scope>NUCLEOTIDE SEQUENCE [LARGE SCALE GENOMIC DNA]</scope>
    <source>
        <strain evidence="3">ATCC 700085 / DSM 6578 / Z-1203</strain>
    </source>
</reference>
<dbReference type="GO" id="GO:0016226">
    <property type="term" value="P:iron-sulfur cluster assembly"/>
    <property type="evidence" value="ECO:0007669"/>
    <property type="project" value="InterPro"/>
</dbReference>
<protein>
    <submittedName>
        <fullName evidence="2">SufBD protein</fullName>
    </submittedName>
</protein>
<dbReference type="RefSeq" id="WP_014625150.1">
    <property type="nucleotide sequence ID" value="NC_017583.1"/>
</dbReference>
<feature type="domain" description="SUF system FeS cluster assembly SufBD core" evidence="1">
    <location>
        <begin position="88"/>
        <end position="312"/>
    </location>
</feature>
<dbReference type="STRING" id="869211.Spith_1559"/>
<dbReference type="Proteomes" id="UP000007254">
    <property type="component" value="Chromosome"/>
</dbReference>
<dbReference type="OrthoDB" id="9782689at2"/>
<dbReference type="KEGG" id="stq:Spith_1559"/>
<dbReference type="InterPro" id="IPR000825">
    <property type="entry name" value="SUF_FeS_clus_asmbl_SufBD_core"/>
</dbReference>
<dbReference type="EMBL" id="CP002903">
    <property type="protein sequence ID" value="AEJ61820.1"/>
    <property type="molecule type" value="Genomic_DNA"/>
</dbReference>
<dbReference type="PANTHER" id="PTHR30508:SF6">
    <property type="entry name" value="UPF0051 PROTEIN MJ0034"/>
    <property type="match status" value="1"/>
</dbReference>
<accession>G0GAS4</accession>
<evidence type="ECO:0000313" key="3">
    <source>
        <dbReference type="Proteomes" id="UP000007254"/>
    </source>
</evidence>
<name>G0GAS4_WINT7</name>